<comment type="caution">
    <text evidence="2">The sequence shown here is derived from an EMBL/GenBank/DDBJ whole genome shotgun (WGS) entry which is preliminary data.</text>
</comment>
<reference evidence="2 3" key="1">
    <citation type="submission" date="2019-08" db="EMBL/GenBank/DDBJ databases">
        <title>Draft genome sequences of two oriental melons (Cucumis melo L. var makuwa).</title>
        <authorList>
            <person name="Kwon S.-Y."/>
        </authorList>
    </citation>
    <scope>NUCLEOTIDE SEQUENCE [LARGE SCALE GENOMIC DNA]</scope>
    <source>
        <strain evidence="3">cv. SW 3</strain>
        <tissue evidence="2">Leaf</tissue>
    </source>
</reference>
<dbReference type="EMBL" id="SSTE01016227">
    <property type="protein sequence ID" value="KAA0041719.1"/>
    <property type="molecule type" value="Genomic_DNA"/>
</dbReference>
<name>A0A5A7TK20_CUCMM</name>
<evidence type="ECO:0000256" key="1">
    <source>
        <dbReference type="SAM" id="MobiDB-lite"/>
    </source>
</evidence>
<protein>
    <submittedName>
        <fullName evidence="2">Uncharacterized protein</fullName>
    </submittedName>
</protein>
<sequence length="108" mass="12194">MAKDKSDDQSRKKETPTKASPSKIDIEIVHSNDPLSEQAQLDSPSHSEALPDAREVFGTKGWNSFSFKGKEFCKEALKEIEDLGHLENDAPKPKKKRKVTMKKKALRE</sequence>
<proteinExistence type="predicted"/>
<accession>A0A5A7TK20</accession>
<feature type="compositionally biased region" description="Basic residues" evidence="1">
    <location>
        <begin position="93"/>
        <end position="108"/>
    </location>
</feature>
<dbReference type="Proteomes" id="UP000321393">
    <property type="component" value="Unassembled WGS sequence"/>
</dbReference>
<gene>
    <name evidence="2" type="ORF">E6C27_scaffold67G00550</name>
</gene>
<organism evidence="2 3">
    <name type="scientific">Cucumis melo var. makuwa</name>
    <name type="common">Oriental melon</name>
    <dbReference type="NCBI Taxonomy" id="1194695"/>
    <lineage>
        <taxon>Eukaryota</taxon>
        <taxon>Viridiplantae</taxon>
        <taxon>Streptophyta</taxon>
        <taxon>Embryophyta</taxon>
        <taxon>Tracheophyta</taxon>
        <taxon>Spermatophyta</taxon>
        <taxon>Magnoliopsida</taxon>
        <taxon>eudicotyledons</taxon>
        <taxon>Gunneridae</taxon>
        <taxon>Pentapetalae</taxon>
        <taxon>rosids</taxon>
        <taxon>fabids</taxon>
        <taxon>Cucurbitales</taxon>
        <taxon>Cucurbitaceae</taxon>
        <taxon>Benincaseae</taxon>
        <taxon>Cucumis</taxon>
    </lineage>
</organism>
<evidence type="ECO:0000313" key="3">
    <source>
        <dbReference type="Proteomes" id="UP000321393"/>
    </source>
</evidence>
<feature type="region of interest" description="Disordered" evidence="1">
    <location>
        <begin position="1"/>
        <end position="25"/>
    </location>
</feature>
<dbReference type="AlphaFoldDB" id="A0A5A7TK20"/>
<evidence type="ECO:0000313" key="2">
    <source>
        <dbReference type="EMBL" id="KAA0041719.1"/>
    </source>
</evidence>
<feature type="compositionally biased region" description="Basic and acidic residues" evidence="1">
    <location>
        <begin position="1"/>
        <end position="16"/>
    </location>
</feature>
<feature type="region of interest" description="Disordered" evidence="1">
    <location>
        <begin position="85"/>
        <end position="108"/>
    </location>
</feature>